<dbReference type="InterPro" id="IPR036291">
    <property type="entry name" value="NAD(P)-bd_dom_sf"/>
</dbReference>
<organism evidence="3 4">
    <name type="scientific">Imperialibacter roseus</name>
    <dbReference type="NCBI Taxonomy" id="1324217"/>
    <lineage>
        <taxon>Bacteria</taxon>
        <taxon>Pseudomonadati</taxon>
        <taxon>Bacteroidota</taxon>
        <taxon>Cytophagia</taxon>
        <taxon>Cytophagales</taxon>
        <taxon>Flammeovirgaceae</taxon>
        <taxon>Imperialibacter</taxon>
    </lineage>
</organism>
<dbReference type="SUPFAM" id="SSF55347">
    <property type="entry name" value="Glyceraldehyde-3-phosphate dehydrogenase-like, C-terminal domain"/>
    <property type="match status" value="1"/>
</dbReference>
<keyword evidence="4" id="KW-1185">Reference proteome</keyword>
<sequence length="504" mass="56182">MAPARKINRREFVGSAALASMAFTIVPRHVVGGTGYVAPSDKLNLAYIGCGTQGMREMVGLIANPKLQITSVCDPNKLSTNYIDWSPYGIRNSIRKALGDDSWGANFNGIMGGRDIGHDFVTKYYAKNKPSGKYKGCQSYEDFRELLEKESGIDAVKVMTPDHLHATVSIAAMKKGKHVVIHKPIANRMYETKLTIDTARKTGTSTHLLAWSKRSGNDVVKKWIADGAIGNLKEIHNWSYRPVWQQWTQNPTETQPVPDGFNWDLWLGPVPDRPYHPNYTHCVFRGWYDFGGGSIADMGHYSLWPLFLTLGVKTPAYSAEAYGTTTRTTVDGVSKGVVNDVAFPYSSIVRFKFAKQDTLPAFDLFWYDGGMKPHTPEELEVDGKDMPQEGMMFVGDKGKILAEFRCENPVLLPESRMKSYLAGKPAPEETTVRGDDVWIDAFQSKTQSPGSFLYAGAISETINLGAVALRAGKRVVYDSAKMEITNDAEANKFLRREYRKGWEL</sequence>
<dbReference type="Proteomes" id="UP001302349">
    <property type="component" value="Chromosome"/>
</dbReference>
<protein>
    <submittedName>
        <fullName evidence="3">Gfo/Idh/MocA family oxidoreductase</fullName>
    </submittedName>
</protein>
<dbReference type="Gene3D" id="3.40.50.720">
    <property type="entry name" value="NAD(P)-binding Rossmann-like Domain"/>
    <property type="match status" value="1"/>
</dbReference>
<evidence type="ECO:0000313" key="4">
    <source>
        <dbReference type="Proteomes" id="UP001302349"/>
    </source>
</evidence>
<dbReference type="SUPFAM" id="SSF51735">
    <property type="entry name" value="NAD(P)-binding Rossmann-fold domains"/>
    <property type="match status" value="1"/>
</dbReference>
<dbReference type="RefSeq" id="WP_317490814.1">
    <property type="nucleotide sequence ID" value="NZ_CP136051.1"/>
</dbReference>
<gene>
    <name evidence="3" type="ORF">RT717_05905</name>
</gene>
<dbReference type="EMBL" id="CP136051">
    <property type="protein sequence ID" value="WOK08168.1"/>
    <property type="molecule type" value="Genomic_DNA"/>
</dbReference>
<feature type="domain" description="Gfo/Idh/MocA-like oxidoreductase N-terminal" evidence="1">
    <location>
        <begin position="134"/>
        <end position="204"/>
    </location>
</feature>
<name>A0ABZ0IUV1_9BACT</name>
<feature type="domain" description="Gfo/Idh/MocA-like oxidoreductase bacterial type C-terminal" evidence="2">
    <location>
        <begin position="381"/>
        <end position="503"/>
    </location>
</feature>
<accession>A0ABZ0IUV1</accession>
<dbReference type="PANTHER" id="PTHR43818:SF10">
    <property type="entry name" value="NADH-DEPENDENT DEHYDROGENASE-RELATED"/>
    <property type="match status" value="1"/>
</dbReference>
<reference evidence="3 4" key="1">
    <citation type="journal article" date="2023" name="Microbiol. Resour. Announc.">
        <title>Complete Genome Sequence of Imperialibacter roseus strain P4T.</title>
        <authorList>
            <person name="Tizabi D.R."/>
            <person name="Bachvaroff T."/>
            <person name="Hill R.T."/>
        </authorList>
    </citation>
    <scope>NUCLEOTIDE SEQUENCE [LARGE SCALE GENOMIC DNA]</scope>
    <source>
        <strain evidence="3 4">P4T</strain>
    </source>
</reference>
<dbReference type="InterPro" id="IPR043906">
    <property type="entry name" value="Gfo/Idh/MocA_OxRdtase_bact_C"/>
</dbReference>
<proteinExistence type="predicted"/>
<evidence type="ECO:0000313" key="3">
    <source>
        <dbReference type="EMBL" id="WOK08168.1"/>
    </source>
</evidence>
<dbReference type="Pfam" id="PF01408">
    <property type="entry name" value="GFO_IDH_MocA"/>
    <property type="match status" value="1"/>
</dbReference>
<dbReference type="InterPro" id="IPR050463">
    <property type="entry name" value="Gfo/Idh/MocA_oxidrdct_glycsds"/>
</dbReference>
<dbReference type="Pfam" id="PF19051">
    <property type="entry name" value="GFO_IDH_MocA_C2"/>
    <property type="match status" value="2"/>
</dbReference>
<evidence type="ECO:0000259" key="1">
    <source>
        <dbReference type="Pfam" id="PF01408"/>
    </source>
</evidence>
<dbReference type="InterPro" id="IPR000683">
    <property type="entry name" value="Gfo/Idh/MocA-like_OxRdtase_N"/>
</dbReference>
<dbReference type="PANTHER" id="PTHR43818">
    <property type="entry name" value="BCDNA.GH03377"/>
    <property type="match status" value="1"/>
</dbReference>
<feature type="domain" description="Gfo/Idh/MocA-like oxidoreductase bacterial type C-terminal" evidence="2">
    <location>
        <begin position="237"/>
        <end position="311"/>
    </location>
</feature>
<evidence type="ECO:0000259" key="2">
    <source>
        <dbReference type="Pfam" id="PF19051"/>
    </source>
</evidence>